<feature type="transmembrane region" description="Helical" evidence="8">
    <location>
        <begin position="307"/>
        <end position="331"/>
    </location>
</feature>
<organism evidence="9 10">
    <name type="scientific">Metabacillus bambusae</name>
    <dbReference type="NCBI Taxonomy" id="2795218"/>
    <lineage>
        <taxon>Bacteria</taxon>
        <taxon>Bacillati</taxon>
        <taxon>Bacillota</taxon>
        <taxon>Bacilli</taxon>
        <taxon>Bacillales</taxon>
        <taxon>Bacillaceae</taxon>
        <taxon>Metabacillus</taxon>
    </lineage>
</organism>
<protein>
    <submittedName>
        <fullName evidence="9">Endospore germination permease</fullName>
    </submittedName>
</protein>
<feature type="transmembrane region" description="Helical" evidence="8">
    <location>
        <begin position="148"/>
        <end position="167"/>
    </location>
</feature>
<feature type="transmembrane region" description="Helical" evidence="8">
    <location>
        <begin position="187"/>
        <end position="205"/>
    </location>
</feature>
<feature type="transmembrane region" description="Helical" evidence="8">
    <location>
        <begin position="270"/>
        <end position="295"/>
    </location>
</feature>
<keyword evidence="3" id="KW-0813">Transport</keyword>
<evidence type="ECO:0000313" key="10">
    <source>
        <dbReference type="Proteomes" id="UP000663981"/>
    </source>
</evidence>
<dbReference type="Proteomes" id="UP000663981">
    <property type="component" value="Unassembled WGS sequence"/>
</dbReference>
<feature type="transmembrane region" description="Helical" evidence="8">
    <location>
        <begin position="81"/>
        <end position="102"/>
    </location>
</feature>
<feature type="transmembrane region" description="Helical" evidence="8">
    <location>
        <begin position="40"/>
        <end position="61"/>
    </location>
</feature>
<evidence type="ECO:0000256" key="3">
    <source>
        <dbReference type="ARBA" id="ARBA00022448"/>
    </source>
</evidence>
<comment type="subcellular location">
    <subcellularLocation>
        <location evidence="1">Membrane</location>
        <topology evidence="1">Multi-pass membrane protein</topology>
    </subcellularLocation>
</comment>
<dbReference type="EMBL" id="JAGDEL010000038">
    <property type="protein sequence ID" value="MBO1515437.1"/>
    <property type="molecule type" value="Genomic_DNA"/>
</dbReference>
<feature type="transmembrane region" description="Helical" evidence="8">
    <location>
        <begin position="217"/>
        <end position="240"/>
    </location>
</feature>
<gene>
    <name evidence="9" type="ORF">I7822_27880</name>
</gene>
<evidence type="ECO:0000256" key="1">
    <source>
        <dbReference type="ARBA" id="ARBA00004141"/>
    </source>
</evidence>
<evidence type="ECO:0000256" key="7">
    <source>
        <dbReference type="ARBA" id="ARBA00023136"/>
    </source>
</evidence>
<sequence>MLENGKIGVQQFMILVILFTVGTSILLVPSLLVTEAKQDGWIAGILGVCVGLLSVWLYNTLGNLFPNKTLVEYSEEILGKWIGKAISLLFFSFSFTLTALVLRNLGDFMTTQIMPETPIESLHIIFLFIVIMGTRLGLEVLARAAEILFPWFISFFLLLVFFLFPEIKFENIQPILEEGIKPVLRSAVPFIEFPFLELVIFLMIFPYVNRTKEASKAFLVGTTIGGIILIILTGLAILVISANLTSRDMYPTYVLATKINIGNFLQRIEAIVAVLWFISIYFKLTICFYTSVLVLAQTLKLNDYRPLTLPLGMILIVYSLVVSPNIVYNITVTPKAMIPHGLIVGFFLPLLLLGVALFQKKRQSKTG</sequence>
<dbReference type="Gene3D" id="1.20.1740.10">
    <property type="entry name" value="Amino acid/polyamine transporter I"/>
    <property type="match status" value="1"/>
</dbReference>
<comment type="caution">
    <text evidence="9">The sequence shown here is derived from an EMBL/GenBank/DDBJ whole genome shotgun (WGS) entry which is preliminary data.</text>
</comment>
<evidence type="ECO:0000256" key="6">
    <source>
        <dbReference type="ARBA" id="ARBA00022989"/>
    </source>
</evidence>
<keyword evidence="5 8" id="KW-0812">Transmembrane</keyword>
<feature type="transmembrane region" description="Helical" evidence="8">
    <location>
        <begin position="337"/>
        <end position="358"/>
    </location>
</feature>
<evidence type="ECO:0000256" key="2">
    <source>
        <dbReference type="ARBA" id="ARBA00007998"/>
    </source>
</evidence>
<feature type="transmembrane region" description="Helical" evidence="8">
    <location>
        <begin position="122"/>
        <end position="141"/>
    </location>
</feature>
<evidence type="ECO:0000256" key="5">
    <source>
        <dbReference type="ARBA" id="ARBA00022692"/>
    </source>
</evidence>
<proteinExistence type="inferred from homology"/>
<evidence type="ECO:0000256" key="8">
    <source>
        <dbReference type="SAM" id="Phobius"/>
    </source>
</evidence>
<dbReference type="PANTHER" id="PTHR34975">
    <property type="entry name" value="SPORE GERMINATION PROTEIN A2"/>
    <property type="match status" value="1"/>
</dbReference>
<evidence type="ECO:0000313" key="9">
    <source>
        <dbReference type="EMBL" id="MBO1515437.1"/>
    </source>
</evidence>
<reference evidence="9 10" key="1">
    <citation type="submission" date="2021-03" db="EMBL/GenBank/DDBJ databases">
        <title>Whole genome sequence of Metabacillus bambusae BG109.</title>
        <authorList>
            <person name="Jeong J.W."/>
        </authorList>
    </citation>
    <scope>NUCLEOTIDE SEQUENCE [LARGE SCALE GENOMIC DNA]</scope>
    <source>
        <strain evidence="9 10">BG109</strain>
    </source>
</reference>
<keyword evidence="10" id="KW-1185">Reference proteome</keyword>
<dbReference type="NCBIfam" id="TIGR00912">
    <property type="entry name" value="2A0309"/>
    <property type="match status" value="1"/>
</dbReference>
<feature type="transmembrane region" description="Helical" evidence="8">
    <location>
        <begin position="12"/>
        <end position="34"/>
    </location>
</feature>
<comment type="similarity">
    <text evidence="2">Belongs to the amino acid-polyamine-organocation (APC) superfamily. Spore germination protein (SGP) (TC 2.A.3.9) family.</text>
</comment>
<keyword evidence="6 8" id="KW-1133">Transmembrane helix</keyword>
<keyword evidence="4" id="KW-0309">Germination</keyword>
<dbReference type="PANTHER" id="PTHR34975:SF2">
    <property type="entry name" value="SPORE GERMINATION PROTEIN A2"/>
    <property type="match status" value="1"/>
</dbReference>
<evidence type="ECO:0000256" key="4">
    <source>
        <dbReference type="ARBA" id="ARBA00022544"/>
    </source>
</evidence>
<dbReference type="Pfam" id="PF03845">
    <property type="entry name" value="Spore_permease"/>
    <property type="match status" value="1"/>
</dbReference>
<accession>A0ABS3NAX4</accession>
<dbReference type="RefSeq" id="WP_207982297.1">
    <property type="nucleotide sequence ID" value="NZ_JAGDEL010000038.1"/>
</dbReference>
<dbReference type="InterPro" id="IPR004761">
    <property type="entry name" value="Spore_GerAB"/>
</dbReference>
<keyword evidence="7 8" id="KW-0472">Membrane</keyword>
<name>A0ABS3NAX4_9BACI</name>